<protein>
    <submittedName>
        <fullName evidence="9">Uncharacterized protein</fullName>
    </submittedName>
</protein>
<keyword evidence="3" id="KW-0328">Glycosyltransferase</keyword>
<organism evidence="9 10">
    <name type="scientific">Ataeniobius toweri</name>
    <dbReference type="NCBI Taxonomy" id="208326"/>
    <lineage>
        <taxon>Eukaryota</taxon>
        <taxon>Metazoa</taxon>
        <taxon>Chordata</taxon>
        <taxon>Craniata</taxon>
        <taxon>Vertebrata</taxon>
        <taxon>Euteleostomi</taxon>
        <taxon>Actinopterygii</taxon>
        <taxon>Neopterygii</taxon>
        <taxon>Teleostei</taxon>
        <taxon>Neoteleostei</taxon>
        <taxon>Acanthomorphata</taxon>
        <taxon>Ovalentaria</taxon>
        <taxon>Atherinomorphae</taxon>
        <taxon>Cyprinodontiformes</taxon>
        <taxon>Goodeidae</taxon>
        <taxon>Ataeniobius</taxon>
    </lineage>
</organism>
<evidence type="ECO:0000256" key="3">
    <source>
        <dbReference type="ARBA" id="ARBA00022676"/>
    </source>
</evidence>
<evidence type="ECO:0000256" key="2">
    <source>
        <dbReference type="ARBA" id="ARBA00008744"/>
    </source>
</evidence>
<keyword evidence="7 8" id="KW-0472">Membrane</keyword>
<evidence type="ECO:0000256" key="4">
    <source>
        <dbReference type="ARBA" id="ARBA00022679"/>
    </source>
</evidence>
<dbReference type="PANTHER" id="PTHR31488:SF4">
    <property type="entry name" value="C-MANNOSYLTRANSFERASE DPY19L3-RELATED"/>
    <property type="match status" value="1"/>
</dbReference>
<dbReference type="InterPro" id="IPR018732">
    <property type="entry name" value="Dpy-19/Dpy-19-like"/>
</dbReference>
<evidence type="ECO:0000256" key="7">
    <source>
        <dbReference type="ARBA" id="ARBA00023136"/>
    </source>
</evidence>
<feature type="transmembrane region" description="Helical" evidence="8">
    <location>
        <begin position="158"/>
        <end position="177"/>
    </location>
</feature>
<sequence>MANPMPSPSRNTYTNGNKMEINSYASLEDVLSASPNVFAWRGKLCAELILFVLRPSRDFDASLYLCEEAFGLLPLDTLERLAGTLLLYPYIPTVLLLSGMLAVAVLQNLRPKGGLAEEKRGAAEGRVEAFRPDVAYNLLHTVLYGLLAFSTMRMKYIWTGHMCAVAAYGVCGTELWTLLLKALRCNTKVLLRVVRCAVPVLMIGWLYYKFWPKLMEELSELREFYDPDTVELMTWIRSEYGSSPGATDRAL</sequence>
<evidence type="ECO:0000256" key="8">
    <source>
        <dbReference type="SAM" id="Phobius"/>
    </source>
</evidence>
<evidence type="ECO:0000256" key="6">
    <source>
        <dbReference type="ARBA" id="ARBA00022989"/>
    </source>
</evidence>
<comment type="subcellular location">
    <subcellularLocation>
        <location evidence="1">Membrane</location>
        <topology evidence="1">Multi-pass membrane protein</topology>
    </subcellularLocation>
</comment>
<evidence type="ECO:0000256" key="1">
    <source>
        <dbReference type="ARBA" id="ARBA00004141"/>
    </source>
</evidence>
<proteinExistence type="inferred from homology"/>
<dbReference type="PANTHER" id="PTHR31488">
    <property type="entry name" value="DPY-19-LIKE 1, LIKE (H. SAPIENS)"/>
    <property type="match status" value="1"/>
</dbReference>
<name>A0ABU7AD22_9TELE</name>
<evidence type="ECO:0000313" key="10">
    <source>
        <dbReference type="Proteomes" id="UP001345963"/>
    </source>
</evidence>
<dbReference type="Pfam" id="PF10034">
    <property type="entry name" value="Dpy19"/>
    <property type="match status" value="1"/>
</dbReference>
<comment type="caution">
    <text evidence="9">The sequence shown here is derived from an EMBL/GenBank/DDBJ whole genome shotgun (WGS) entry which is preliminary data.</text>
</comment>
<keyword evidence="6 8" id="KW-1133">Transmembrane helix</keyword>
<keyword evidence="4" id="KW-0808">Transferase</keyword>
<accession>A0ABU7AD22</accession>
<dbReference type="Proteomes" id="UP001345963">
    <property type="component" value="Unassembled WGS sequence"/>
</dbReference>
<feature type="transmembrane region" description="Helical" evidence="8">
    <location>
        <begin position="189"/>
        <end position="208"/>
    </location>
</feature>
<keyword evidence="5 8" id="KW-0812">Transmembrane</keyword>
<dbReference type="EMBL" id="JAHUTI010011247">
    <property type="protein sequence ID" value="MED6236057.1"/>
    <property type="molecule type" value="Genomic_DNA"/>
</dbReference>
<feature type="transmembrane region" description="Helical" evidence="8">
    <location>
        <begin position="87"/>
        <end position="106"/>
    </location>
</feature>
<evidence type="ECO:0000313" key="9">
    <source>
        <dbReference type="EMBL" id="MED6236057.1"/>
    </source>
</evidence>
<evidence type="ECO:0000256" key="5">
    <source>
        <dbReference type="ARBA" id="ARBA00022692"/>
    </source>
</evidence>
<keyword evidence="10" id="KW-1185">Reference proteome</keyword>
<reference evidence="9 10" key="1">
    <citation type="submission" date="2021-07" db="EMBL/GenBank/DDBJ databases">
        <authorList>
            <person name="Palmer J.M."/>
        </authorList>
    </citation>
    <scope>NUCLEOTIDE SEQUENCE [LARGE SCALE GENOMIC DNA]</scope>
    <source>
        <strain evidence="9 10">AT_MEX2019</strain>
        <tissue evidence="9">Muscle</tissue>
    </source>
</reference>
<gene>
    <name evidence="9" type="ORF">ATANTOWER_003849</name>
</gene>
<comment type="similarity">
    <text evidence="2">Belongs to the dpy-19 family.</text>
</comment>